<feature type="signal peptide" evidence="2">
    <location>
        <begin position="1"/>
        <end position="26"/>
    </location>
</feature>
<sequence length="151" mass="16854">MGWFHASKPSGLRGLLLLVLGRYIQACEMMTSLPGLPRQRPLCRSTDDPYIIMPHHHGRASRYTPTVAVGNTDPPPLNKECAGTTGTHPRSHSNEGSVPRSPSASRGDKSRSKHWVHHFALRPIVASFSKLNVPGRWIFEDNIVRRGRSWS</sequence>
<feature type="chain" id="PRO_5040216928" description="Secreted protein" evidence="2">
    <location>
        <begin position="27"/>
        <end position="151"/>
    </location>
</feature>
<evidence type="ECO:0000313" key="4">
    <source>
        <dbReference type="Proteomes" id="UP000717696"/>
    </source>
</evidence>
<evidence type="ECO:0008006" key="5">
    <source>
        <dbReference type="Google" id="ProtNLM"/>
    </source>
</evidence>
<gene>
    <name evidence="3" type="ORF">B0J13DRAFT_98115</name>
</gene>
<organism evidence="3 4">
    <name type="scientific">Dactylonectria estremocensis</name>
    <dbReference type="NCBI Taxonomy" id="1079267"/>
    <lineage>
        <taxon>Eukaryota</taxon>
        <taxon>Fungi</taxon>
        <taxon>Dikarya</taxon>
        <taxon>Ascomycota</taxon>
        <taxon>Pezizomycotina</taxon>
        <taxon>Sordariomycetes</taxon>
        <taxon>Hypocreomycetidae</taxon>
        <taxon>Hypocreales</taxon>
        <taxon>Nectriaceae</taxon>
        <taxon>Dactylonectria</taxon>
    </lineage>
</organism>
<dbReference type="AlphaFoldDB" id="A0A9P9E7H5"/>
<evidence type="ECO:0000256" key="2">
    <source>
        <dbReference type="SAM" id="SignalP"/>
    </source>
</evidence>
<keyword evidence="4" id="KW-1185">Reference proteome</keyword>
<evidence type="ECO:0000256" key="1">
    <source>
        <dbReference type="SAM" id="MobiDB-lite"/>
    </source>
</evidence>
<comment type="caution">
    <text evidence="3">The sequence shown here is derived from an EMBL/GenBank/DDBJ whole genome shotgun (WGS) entry which is preliminary data.</text>
</comment>
<reference evidence="3" key="1">
    <citation type="journal article" date="2021" name="Nat. Commun.">
        <title>Genetic determinants of endophytism in the Arabidopsis root mycobiome.</title>
        <authorList>
            <person name="Mesny F."/>
            <person name="Miyauchi S."/>
            <person name="Thiergart T."/>
            <person name="Pickel B."/>
            <person name="Atanasova L."/>
            <person name="Karlsson M."/>
            <person name="Huettel B."/>
            <person name="Barry K.W."/>
            <person name="Haridas S."/>
            <person name="Chen C."/>
            <person name="Bauer D."/>
            <person name="Andreopoulos W."/>
            <person name="Pangilinan J."/>
            <person name="LaButti K."/>
            <person name="Riley R."/>
            <person name="Lipzen A."/>
            <person name="Clum A."/>
            <person name="Drula E."/>
            <person name="Henrissat B."/>
            <person name="Kohler A."/>
            <person name="Grigoriev I.V."/>
            <person name="Martin F.M."/>
            <person name="Hacquard S."/>
        </authorList>
    </citation>
    <scope>NUCLEOTIDE SEQUENCE</scope>
    <source>
        <strain evidence="3">MPI-CAGE-AT-0021</strain>
    </source>
</reference>
<feature type="region of interest" description="Disordered" evidence="1">
    <location>
        <begin position="71"/>
        <end position="111"/>
    </location>
</feature>
<accession>A0A9P9E7H5</accession>
<evidence type="ECO:0000313" key="3">
    <source>
        <dbReference type="EMBL" id="KAH7133305.1"/>
    </source>
</evidence>
<feature type="compositionally biased region" description="Polar residues" evidence="1">
    <location>
        <begin position="84"/>
        <end position="104"/>
    </location>
</feature>
<dbReference type="EMBL" id="JAGMUU010000018">
    <property type="protein sequence ID" value="KAH7133305.1"/>
    <property type="molecule type" value="Genomic_DNA"/>
</dbReference>
<protein>
    <recommendedName>
        <fullName evidence="5">Secreted protein</fullName>
    </recommendedName>
</protein>
<proteinExistence type="predicted"/>
<name>A0A9P9E7H5_9HYPO</name>
<dbReference type="Proteomes" id="UP000717696">
    <property type="component" value="Unassembled WGS sequence"/>
</dbReference>
<keyword evidence="2" id="KW-0732">Signal</keyword>